<dbReference type="EMBL" id="UZAN01068916">
    <property type="protein sequence ID" value="VDP94654.1"/>
    <property type="molecule type" value="Genomic_DNA"/>
</dbReference>
<evidence type="ECO:0000259" key="1">
    <source>
        <dbReference type="Pfam" id="PF09734"/>
    </source>
</evidence>
<evidence type="ECO:0000313" key="3">
    <source>
        <dbReference type="Proteomes" id="UP000272942"/>
    </source>
</evidence>
<protein>
    <submittedName>
        <fullName evidence="4">DM10 domain-containing protein</fullName>
    </submittedName>
</protein>
<keyword evidence="3" id="KW-1185">Reference proteome</keyword>
<dbReference type="InterPro" id="IPR019136">
    <property type="entry name" value="TF_IIIC_su-5_HTH"/>
</dbReference>
<reference evidence="2 3" key="2">
    <citation type="submission" date="2018-11" db="EMBL/GenBank/DDBJ databases">
        <authorList>
            <consortium name="Pathogen Informatics"/>
        </authorList>
    </citation>
    <scope>NUCLEOTIDE SEQUENCE [LARGE SCALE GENOMIC DNA]</scope>
    <source>
        <strain evidence="2 3">Egypt</strain>
    </source>
</reference>
<evidence type="ECO:0000313" key="4">
    <source>
        <dbReference type="WBParaSite" id="ECPE_0001740801-mRNA-1"/>
    </source>
</evidence>
<dbReference type="Pfam" id="PF09734">
    <property type="entry name" value="Tau95"/>
    <property type="match status" value="1"/>
</dbReference>
<feature type="domain" description="Transcription factor IIIC subunit 5 HTH" evidence="1">
    <location>
        <begin position="59"/>
        <end position="128"/>
    </location>
</feature>
<proteinExistence type="predicted"/>
<name>A0A183BDS8_9TREM</name>
<dbReference type="AlphaFoldDB" id="A0A183BDS8"/>
<accession>A0A183BDS8</accession>
<gene>
    <name evidence="2" type="ORF">ECPE_LOCUS17364</name>
</gene>
<dbReference type="OrthoDB" id="5598268at2759"/>
<dbReference type="WBParaSite" id="ECPE_0001740801-mRNA-1">
    <property type="protein sequence ID" value="ECPE_0001740801-mRNA-1"/>
    <property type="gene ID" value="ECPE_0001740801"/>
</dbReference>
<evidence type="ECO:0000313" key="2">
    <source>
        <dbReference type="EMBL" id="VDP94654.1"/>
    </source>
</evidence>
<reference evidence="4" key="1">
    <citation type="submission" date="2016-06" db="UniProtKB">
        <authorList>
            <consortium name="WormBaseParasite"/>
        </authorList>
    </citation>
    <scope>IDENTIFICATION</scope>
</reference>
<organism evidence="4">
    <name type="scientific">Echinostoma caproni</name>
    <dbReference type="NCBI Taxonomy" id="27848"/>
    <lineage>
        <taxon>Eukaryota</taxon>
        <taxon>Metazoa</taxon>
        <taxon>Spiralia</taxon>
        <taxon>Lophotrochozoa</taxon>
        <taxon>Platyhelminthes</taxon>
        <taxon>Trematoda</taxon>
        <taxon>Digenea</taxon>
        <taxon>Plagiorchiida</taxon>
        <taxon>Echinostomata</taxon>
        <taxon>Echinostomatoidea</taxon>
        <taxon>Echinostomatidae</taxon>
        <taxon>Echinostoma</taxon>
    </lineage>
</organism>
<sequence>MVDFQFGPFERLSMSDTYSKPFSISKEDNQFRVFYDDIVLKDPTTRLEPHLCRHTPLYLPPLLFSRSDVPFLYNFAPRYRSSEYVELEEKSQRLPVARKARPSYGSFVKLNQPTPMEPNPLALQRIHRLGSMVVQTFEFVTEVCLISLFCYLPFVLYS</sequence>
<dbReference type="Proteomes" id="UP000272942">
    <property type="component" value="Unassembled WGS sequence"/>
</dbReference>